<evidence type="ECO:0000313" key="4">
    <source>
        <dbReference type="EMBL" id="MDR7120243.1"/>
    </source>
</evidence>
<dbReference type="NCBIfam" id="TIGR01891">
    <property type="entry name" value="amidohydrolases"/>
    <property type="match status" value="1"/>
</dbReference>
<keyword evidence="1 4" id="KW-0378">Hydrolase</keyword>
<dbReference type="Proteomes" id="UP001257909">
    <property type="component" value="Unassembled WGS sequence"/>
</dbReference>
<dbReference type="EMBL" id="JAVDWR010000002">
    <property type="protein sequence ID" value="MDR7120243.1"/>
    <property type="molecule type" value="Genomic_DNA"/>
</dbReference>
<evidence type="ECO:0000313" key="5">
    <source>
        <dbReference type="Proteomes" id="UP001257909"/>
    </source>
</evidence>
<dbReference type="SUPFAM" id="SSF53187">
    <property type="entry name" value="Zn-dependent exopeptidases"/>
    <property type="match status" value="1"/>
</dbReference>
<dbReference type="InterPro" id="IPR036264">
    <property type="entry name" value="Bact_exopeptidase_dim_dom"/>
</dbReference>
<comment type="caution">
    <text evidence="4">The sequence shown here is derived from an EMBL/GenBank/DDBJ whole genome shotgun (WGS) entry which is preliminary data.</text>
</comment>
<dbReference type="Gene3D" id="3.40.630.10">
    <property type="entry name" value="Zn peptidases"/>
    <property type="match status" value="1"/>
</dbReference>
<evidence type="ECO:0000256" key="2">
    <source>
        <dbReference type="SAM" id="SignalP"/>
    </source>
</evidence>
<name>A0ABU1VXS2_9GAMM</name>
<dbReference type="InterPro" id="IPR017439">
    <property type="entry name" value="Amidohydrolase"/>
</dbReference>
<protein>
    <submittedName>
        <fullName evidence="4">Amidohydrolase</fullName>
        <ecNumber evidence="4">3.5.1.-</ecNumber>
    </submittedName>
</protein>
<dbReference type="PANTHER" id="PTHR11014:SF63">
    <property type="entry name" value="METALLOPEPTIDASE, PUTATIVE (AFU_ORTHOLOGUE AFUA_6G09600)-RELATED"/>
    <property type="match status" value="1"/>
</dbReference>
<keyword evidence="5" id="KW-1185">Reference proteome</keyword>
<dbReference type="PIRSF" id="PIRSF005962">
    <property type="entry name" value="Pept_M20D_amidohydro"/>
    <property type="match status" value="1"/>
</dbReference>
<organism evidence="4 5">
    <name type="scientific">Rheinheimera soli</name>
    <dbReference type="NCBI Taxonomy" id="443616"/>
    <lineage>
        <taxon>Bacteria</taxon>
        <taxon>Pseudomonadati</taxon>
        <taxon>Pseudomonadota</taxon>
        <taxon>Gammaproteobacteria</taxon>
        <taxon>Chromatiales</taxon>
        <taxon>Chromatiaceae</taxon>
        <taxon>Rheinheimera</taxon>
    </lineage>
</organism>
<dbReference type="Pfam" id="PF07687">
    <property type="entry name" value="M20_dimer"/>
    <property type="match status" value="1"/>
</dbReference>
<evidence type="ECO:0000259" key="3">
    <source>
        <dbReference type="Pfam" id="PF07687"/>
    </source>
</evidence>
<feature type="signal peptide" evidence="2">
    <location>
        <begin position="1"/>
        <end position="18"/>
    </location>
</feature>
<accession>A0ABU1VXS2</accession>
<dbReference type="InterPro" id="IPR011650">
    <property type="entry name" value="Peptidase_M20_dimer"/>
</dbReference>
<dbReference type="InterPro" id="IPR002933">
    <property type="entry name" value="Peptidase_M20"/>
</dbReference>
<proteinExistence type="predicted"/>
<dbReference type="RefSeq" id="WP_310275527.1">
    <property type="nucleotide sequence ID" value="NZ_JAVDWR010000002.1"/>
</dbReference>
<gene>
    <name evidence="4" type="ORF">J2W69_001172</name>
</gene>
<dbReference type="Pfam" id="PF01546">
    <property type="entry name" value="Peptidase_M20"/>
    <property type="match status" value="1"/>
</dbReference>
<dbReference type="EC" id="3.5.1.-" evidence="4"/>
<dbReference type="Gene3D" id="3.30.70.360">
    <property type="match status" value="1"/>
</dbReference>
<reference evidence="4 5" key="1">
    <citation type="submission" date="2023-07" db="EMBL/GenBank/DDBJ databases">
        <title>Sorghum-associated microbial communities from plants grown in Nebraska, USA.</title>
        <authorList>
            <person name="Schachtman D."/>
        </authorList>
    </citation>
    <scope>NUCLEOTIDE SEQUENCE [LARGE SCALE GENOMIC DNA]</scope>
    <source>
        <strain evidence="4 5">4138</strain>
    </source>
</reference>
<dbReference type="SUPFAM" id="SSF55031">
    <property type="entry name" value="Bacterial exopeptidase dimerisation domain"/>
    <property type="match status" value="1"/>
</dbReference>
<dbReference type="PANTHER" id="PTHR11014">
    <property type="entry name" value="PEPTIDASE M20 FAMILY MEMBER"/>
    <property type="match status" value="1"/>
</dbReference>
<dbReference type="GO" id="GO:0016787">
    <property type="term" value="F:hydrolase activity"/>
    <property type="evidence" value="ECO:0007669"/>
    <property type="project" value="UniProtKB-KW"/>
</dbReference>
<feature type="chain" id="PRO_5047375538" evidence="2">
    <location>
        <begin position="19"/>
        <end position="436"/>
    </location>
</feature>
<evidence type="ECO:0000256" key="1">
    <source>
        <dbReference type="ARBA" id="ARBA00022801"/>
    </source>
</evidence>
<sequence>MLRTVFCVLLASTFSAQASTDLKPRTETAIQKIQPEMLQWRRHFHQYPELSNREVNTAKKVAAHLKSLGLEVQTGIAHHGVLGVLKGAKPGPTVALRADMDALPVTEQVDLPFASKVRSTFNGQDVGVMHACGHDAHTAMLMATASVLTELRAELAGTILFVFQPAEEGPPAGEEGGAKLMLKEGVFATYKPDAIFGLHVWPGPAGQLQVKSEGIMAAADSFNIIVKGKQVHGSSPWRGVDPIAVTGQLITALHQIPARQLDVTQAPAVLSVGQVHGGVRWNIIPDDVKLEGTIRTFDPQMREQLLQKMQHTSEHIAAASGATAEFHNHSFAAVTWNDATLTEWAMPSLRWAAGKAGVAPIKPITASEDFSFFQQEVPGVFFFLGIAPENTPVEQTAPNHSPLFQVNEQALENGVRALTALALDYLANPAKTDKKD</sequence>
<feature type="domain" description="Peptidase M20 dimerisation" evidence="3">
    <location>
        <begin position="221"/>
        <end position="316"/>
    </location>
</feature>
<keyword evidence="2" id="KW-0732">Signal</keyword>